<evidence type="ECO:0000256" key="2">
    <source>
        <dbReference type="ARBA" id="ARBA00022833"/>
    </source>
</evidence>
<dbReference type="InterPro" id="IPR036864">
    <property type="entry name" value="Zn2-C6_fun-type_DNA-bd_sf"/>
</dbReference>
<dbReference type="InterPro" id="IPR001138">
    <property type="entry name" value="Zn2Cys6_DnaBD"/>
</dbReference>
<dbReference type="Pfam" id="PF00172">
    <property type="entry name" value="Zn_clus"/>
    <property type="match status" value="1"/>
</dbReference>
<feature type="region of interest" description="Disordered" evidence="6">
    <location>
        <begin position="104"/>
        <end position="124"/>
    </location>
</feature>
<evidence type="ECO:0000256" key="1">
    <source>
        <dbReference type="ARBA" id="ARBA00022723"/>
    </source>
</evidence>
<dbReference type="Proteomes" id="UP000034112">
    <property type="component" value="Unassembled WGS sequence"/>
</dbReference>
<dbReference type="Gene3D" id="4.10.240.10">
    <property type="entry name" value="Zn(2)-C6 fungal-type DNA-binding domain"/>
    <property type="match status" value="1"/>
</dbReference>
<dbReference type="PANTHER" id="PTHR47660:SF2">
    <property type="entry name" value="TRANSCRIPTION FACTOR WITH C2H2 AND ZN(2)-CYS(6) DNA BINDING DOMAIN (EUROFUNG)"/>
    <property type="match status" value="1"/>
</dbReference>
<keyword evidence="2" id="KW-0862">Zinc</keyword>
<comment type="caution">
    <text evidence="8">The sequence shown here is derived from an EMBL/GenBank/DDBJ whole genome shotgun (WGS) entry which is preliminary data.</text>
</comment>
<evidence type="ECO:0000256" key="5">
    <source>
        <dbReference type="ARBA" id="ARBA00023242"/>
    </source>
</evidence>
<dbReference type="SMART" id="SM00066">
    <property type="entry name" value="GAL4"/>
    <property type="match status" value="1"/>
</dbReference>
<dbReference type="PANTHER" id="PTHR47660">
    <property type="entry name" value="TRANSCRIPTION FACTOR WITH C2H2 AND ZN(2)-CYS(6) DNA BINDING DOMAIN (EUROFUNG)-RELATED-RELATED"/>
    <property type="match status" value="1"/>
</dbReference>
<evidence type="ECO:0000313" key="8">
    <source>
        <dbReference type="EMBL" id="KKO96886.1"/>
    </source>
</evidence>
<proteinExistence type="predicted"/>
<dbReference type="GO" id="GO:0008270">
    <property type="term" value="F:zinc ion binding"/>
    <property type="evidence" value="ECO:0007669"/>
    <property type="project" value="InterPro"/>
</dbReference>
<keyword evidence="4" id="KW-0804">Transcription</keyword>
<dbReference type="OrthoDB" id="40579at2759"/>
<evidence type="ECO:0000259" key="7">
    <source>
        <dbReference type="PROSITE" id="PS50048"/>
    </source>
</evidence>
<evidence type="ECO:0000256" key="6">
    <source>
        <dbReference type="SAM" id="MobiDB-lite"/>
    </source>
</evidence>
<dbReference type="SUPFAM" id="SSF57701">
    <property type="entry name" value="Zn2/Cys6 DNA-binding domain"/>
    <property type="match status" value="1"/>
</dbReference>
<dbReference type="GO" id="GO:0000981">
    <property type="term" value="F:DNA-binding transcription factor activity, RNA polymerase II-specific"/>
    <property type="evidence" value="ECO:0007669"/>
    <property type="project" value="InterPro"/>
</dbReference>
<reference evidence="9" key="1">
    <citation type="journal article" date="2015" name="Genome Announc.">
        <title>Draft whole-genome sequence of the biocontrol agent Trichoderma harzianum T6776.</title>
        <authorList>
            <person name="Baroncelli R."/>
            <person name="Piaggeschi G."/>
            <person name="Fiorini L."/>
            <person name="Bertolini E."/>
            <person name="Zapparata A."/>
            <person name="Pe M.E."/>
            <person name="Sarrocco S."/>
            <person name="Vannacci G."/>
        </authorList>
    </citation>
    <scope>NUCLEOTIDE SEQUENCE [LARGE SCALE GENOMIC DNA]</scope>
    <source>
        <strain evidence="9">T6776</strain>
    </source>
</reference>
<accession>A0A0F9Z8H4</accession>
<dbReference type="AlphaFoldDB" id="A0A0F9Z8H4"/>
<dbReference type="PROSITE" id="PS00463">
    <property type="entry name" value="ZN2_CY6_FUNGAL_1"/>
    <property type="match status" value="1"/>
</dbReference>
<protein>
    <submittedName>
        <fullName evidence="8">Transcription factor Cmr1</fullName>
    </submittedName>
</protein>
<evidence type="ECO:0000256" key="4">
    <source>
        <dbReference type="ARBA" id="ARBA00023163"/>
    </source>
</evidence>
<keyword evidence="1" id="KW-0479">Metal-binding</keyword>
<evidence type="ECO:0000313" key="9">
    <source>
        <dbReference type="Proteomes" id="UP000034112"/>
    </source>
</evidence>
<evidence type="ECO:0000256" key="3">
    <source>
        <dbReference type="ARBA" id="ARBA00023015"/>
    </source>
</evidence>
<name>A0A0F9Z8H4_TRIHA</name>
<gene>
    <name evidence="8" type="ORF">THAR02_11009</name>
</gene>
<sequence>MTLHRPGHYSEPSSGTAASPYISGRTLIACQNCASAKTGCDKKIPCSRCIDKSLQCTARYARRASKAAIRAAQATSSSTKSQLAGFCFGSQPFQQKASFSFDVGHYPENTAQDSSRRVRGDADQQDDSLWDILNPLSPLSGYSVAAPSLGGSPSYSDHRNAFENKQNSPIPIFSEFSTNLDLLNNDNSMRIPKSHRYYPENLLSDPNTSLPLFEVSYLPKVKDYASLINSPDAREDSSSFLGGNRKSGLGICSAPNLPHSQEVPSLSSARTWIKKLRQKGLFDSHAPDFAVGESMQLHQQPKAKNRYSTRDRLLYNWVKMDHELSLYYDTEQTISACDLERPLSDPMLPWDTKNLSQTSELYLLDSLYTDTKTEEALDFELRPTLNRLFKDFLHGTLSKRVPPRHLQLLLHPLQALVHHSQSLLSCAKHSYSPVLSDAANSTLLETQRLLREWHNLAMESHNENLYTEDTTPALILYHFTCLNLVANFVDIERLADRESLSIAFWQQSLQNERSIFNRQDTILHCGQALRYLRAINDDTRPWWWSTAVYRAILTLWAAATLGSSPSHGKSTTFWPKDPWPRDSMDVDPRMNMSATPEPSIVAIDNIIAEDPVLGVANWSERHMLVLTRQDEGVVVLNDAMGILQYGISLINACPSSAEGDTLVTKLMDLGQAWEGSKSSQMYYQD</sequence>
<dbReference type="EMBL" id="JOKZ01000700">
    <property type="protein sequence ID" value="KKO96886.1"/>
    <property type="molecule type" value="Genomic_DNA"/>
</dbReference>
<feature type="domain" description="Zn(2)-C6 fungal-type" evidence="7">
    <location>
        <begin position="29"/>
        <end position="58"/>
    </location>
</feature>
<dbReference type="PROSITE" id="PS50048">
    <property type="entry name" value="ZN2_CY6_FUNGAL_2"/>
    <property type="match status" value="1"/>
</dbReference>
<organism evidence="8 9">
    <name type="scientific">Trichoderma harzianum</name>
    <name type="common">Hypocrea lixii</name>
    <dbReference type="NCBI Taxonomy" id="5544"/>
    <lineage>
        <taxon>Eukaryota</taxon>
        <taxon>Fungi</taxon>
        <taxon>Dikarya</taxon>
        <taxon>Ascomycota</taxon>
        <taxon>Pezizomycotina</taxon>
        <taxon>Sordariomycetes</taxon>
        <taxon>Hypocreomycetidae</taxon>
        <taxon>Hypocreales</taxon>
        <taxon>Hypocreaceae</taxon>
        <taxon>Trichoderma</taxon>
    </lineage>
</organism>
<keyword evidence="5" id="KW-0539">Nucleus</keyword>
<dbReference type="OMA" id="LIACQNC"/>
<keyword evidence="3" id="KW-0805">Transcription regulation</keyword>
<dbReference type="CDD" id="cd00067">
    <property type="entry name" value="GAL4"/>
    <property type="match status" value="1"/>
</dbReference>